<keyword evidence="1" id="KW-0808">Transferase</keyword>
<evidence type="ECO:0000313" key="1">
    <source>
        <dbReference type="EMBL" id="PWA37474.1"/>
    </source>
</evidence>
<reference evidence="1 2" key="1">
    <citation type="journal article" date="2018" name="Mol. Plant">
        <title>The genome of Artemisia annua provides insight into the evolution of Asteraceae family and artemisinin biosynthesis.</title>
        <authorList>
            <person name="Shen Q."/>
            <person name="Zhang L."/>
            <person name="Liao Z."/>
            <person name="Wang S."/>
            <person name="Yan T."/>
            <person name="Shi P."/>
            <person name="Liu M."/>
            <person name="Fu X."/>
            <person name="Pan Q."/>
            <person name="Wang Y."/>
            <person name="Lv Z."/>
            <person name="Lu X."/>
            <person name="Zhang F."/>
            <person name="Jiang W."/>
            <person name="Ma Y."/>
            <person name="Chen M."/>
            <person name="Hao X."/>
            <person name="Li L."/>
            <person name="Tang Y."/>
            <person name="Lv G."/>
            <person name="Zhou Y."/>
            <person name="Sun X."/>
            <person name="Brodelius P.E."/>
            <person name="Rose J.K.C."/>
            <person name="Tang K."/>
        </authorList>
    </citation>
    <scope>NUCLEOTIDE SEQUENCE [LARGE SCALE GENOMIC DNA]</scope>
    <source>
        <strain evidence="2">cv. Huhao1</strain>
        <tissue evidence="1">Leaf</tissue>
    </source>
</reference>
<comment type="caution">
    <text evidence="1">The sequence shown here is derived from an EMBL/GenBank/DDBJ whole genome shotgun (WGS) entry which is preliminary data.</text>
</comment>
<dbReference type="GO" id="GO:0003964">
    <property type="term" value="F:RNA-directed DNA polymerase activity"/>
    <property type="evidence" value="ECO:0007669"/>
    <property type="project" value="UniProtKB-KW"/>
</dbReference>
<dbReference type="Proteomes" id="UP000245207">
    <property type="component" value="Unassembled WGS sequence"/>
</dbReference>
<accession>A0A2U1KL19</accession>
<dbReference type="AlphaFoldDB" id="A0A2U1KL19"/>
<keyword evidence="2" id="KW-1185">Reference proteome</keyword>
<keyword evidence="1" id="KW-0548">Nucleotidyltransferase</keyword>
<protein>
    <submittedName>
        <fullName evidence="1">Reverse transcriptase domain, Reverse transcriptase zinc-binding domain protein</fullName>
    </submittedName>
</protein>
<dbReference type="OrthoDB" id="1935089at2759"/>
<organism evidence="1 2">
    <name type="scientific">Artemisia annua</name>
    <name type="common">Sweet wormwood</name>
    <dbReference type="NCBI Taxonomy" id="35608"/>
    <lineage>
        <taxon>Eukaryota</taxon>
        <taxon>Viridiplantae</taxon>
        <taxon>Streptophyta</taxon>
        <taxon>Embryophyta</taxon>
        <taxon>Tracheophyta</taxon>
        <taxon>Spermatophyta</taxon>
        <taxon>Magnoliopsida</taxon>
        <taxon>eudicotyledons</taxon>
        <taxon>Gunneridae</taxon>
        <taxon>Pentapetalae</taxon>
        <taxon>asterids</taxon>
        <taxon>campanulids</taxon>
        <taxon>Asterales</taxon>
        <taxon>Asteraceae</taxon>
        <taxon>Asteroideae</taxon>
        <taxon>Anthemideae</taxon>
        <taxon>Artemisiinae</taxon>
        <taxon>Artemisia</taxon>
    </lineage>
</organism>
<evidence type="ECO:0000313" key="2">
    <source>
        <dbReference type="Proteomes" id="UP000245207"/>
    </source>
</evidence>
<proteinExistence type="predicted"/>
<name>A0A2U1KL19_ARTAN</name>
<keyword evidence="1" id="KW-0695">RNA-directed DNA polymerase</keyword>
<sequence>MHLHVKLKELKKSIKIWHVNIKQPEASRKHEVHYLLKTLEEKIDLGRASNSEREERINLIQECDDIEKLEAFDMIQKARIRWDVEGDENTKFFHGLIKQRRHQQTVQGLMIDGLWISDPYQVKEAFLNFFKEKFQSQDQAASLNNTLVLSDVDRFLLEDTIGTFSQSTKLIHGRYYCLLSGLFFNW</sequence>
<gene>
    <name evidence="1" type="ORF">CTI12_AA525680</name>
</gene>
<dbReference type="EMBL" id="PKPP01016710">
    <property type="protein sequence ID" value="PWA37474.1"/>
    <property type="molecule type" value="Genomic_DNA"/>
</dbReference>